<dbReference type="Proteomes" id="UP000798602">
    <property type="component" value="Unassembled WGS sequence"/>
</dbReference>
<reference evidence="2" key="1">
    <citation type="submission" date="2020-01" db="EMBL/GenBank/DDBJ databases">
        <title>Sphingomonas sp. strain CSW-10.</title>
        <authorList>
            <person name="Chen W.-M."/>
        </authorList>
    </citation>
    <scope>NUCLEOTIDE SEQUENCE [LARGE SCALE GENOMIC DNA]</scope>
    <source>
        <strain evidence="2">NST-5</strain>
    </source>
</reference>
<gene>
    <name evidence="1" type="ORF">GV828_00945</name>
</gene>
<dbReference type="Gene3D" id="2.60.120.1130">
    <property type="match status" value="1"/>
</dbReference>
<dbReference type="Gene3D" id="2.60.40.3140">
    <property type="match status" value="1"/>
</dbReference>
<accession>A0ABW9Z4J6</accession>
<proteinExistence type="predicted"/>
<evidence type="ECO:0000313" key="1">
    <source>
        <dbReference type="EMBL" id="NBL63760.1"/>
    </source>
</evidence>
<keyword evidence="2" id="KW-1185">Reference proteome</keyword>
<organism evidence="1 2">
    <name type="scientific">Flavobacterium ichthyis</name>
    <dbReference type="NCBI Taxonomy" id="2698827"/>
    <lineage>
        <taxon>Bacteria</taxon>
        <taxon>Pseudomonadati</taxon>
        <taxon>Bacteroidota</taxon>
        <taxon>Flavobacteriia</taxon>
        <taxon>Flavobacteriales</taxon>
        <taxon>Flavobacteriaceae</taxon>
        <taxon>Flavobacterium</taxon>
    </lineage>
</organism>
<dbReference type="EMBL" id="JAABLM010000001">
    <property type="protein sequence ID" value="NBL63760.1"/>
    <property type="molecule type" value="Genomic_DNA"/>
</dbReference>
<name>A0ABW9Z4J6_9FLAO</name>
<dbReference type="Gene3D" id="3.10.620.30">
    <property type="match status" value="1"/>
</dbReference>
<comment type="caution">
    <text evidence="1">The sequence shown here is derived from an EMBL/GenBank/DDBJ whole genome shotgun (WGS) entry which is preliminary data.</text>
</comment>
<dbReference type="RefSeq" id="WP_166535590.1">
    <property type="nucleotide sequence ID" value="NZ_JAABLM010000001.1"/>
</dbReference>
<protein>
    <submittedName>
        <fullName evidence="1">DUF3857 domain-containing protein</fullName>
    </submittedName>
</protein>
<evidence type="ECO:0000313" key="2">
    <source>
        <dbReference type="Proteomes" id="UP000798602"/>
    </source>
</evidence>
<sequence length="647" mass="74739">MKKILSLVLIFGAIQVFGQKMEFGKVSEDELKETQHPKDTSAAAAYLFKSGRYYFEVNGEGAWIFVQEIKKKIKIYKKEGYEYATEEVPYYTGGKQVRLYFDDAATYNLVNGKVEKTKLKSDGEFKEVVNGNYSIKKIALPNVKEGSIIEYSYTLKTPYFVALPEFRFQHYIPVNSVQLQVNIPQYFIYSRFLRGYADVKAGTETVVQEPSKRFNESKVIYTAENVKALKDENYVNNLDNYTSIINYELASYTSPGGMTENFSTDWPSVVKTIYEDKDFGNELDYKSYFEKDLAPLIQNVSSRQEKMMVVFNYVKSRMTFNDKFGYYCDKGVKKAYNEKTGNVAEINLMLTAMLRYAELDANPVLVSTRSNGVALFPNRTAYNYVIAAVDLDAETRVLLDATSKNTMPNILPLRALNWIGRLIRPNKTSVEIELMPHFNSKEVVTVLASLDKEGTLNGKMRRQYFDYNAFLFREHFSKMAKESYLEGLEKRLANSEVNEHTTTNEKELAKPMIETFDFTRSASADIIGDKIYFTPMLQFYQNENPFKQEVREFPVEYPFPFNDRYQFTINVPDGYVIESLPKPIVISMENNIGSYTYNISQNNNTIQLSVSFDINLYNIAPDYYPTLKDFYKAMIEKQNEKVVLKRV</sequence>